<organism evidence="1 2">
    <name type="scientific">Thorsellia anophelis DSM 18579</name>
    <dbReference type="NCBI Taxonomy" id="1123402"/>
    <lineage>
        <taxon>Bacteria</taxon>
        <taxon>Pseudomonadati</taxon>
        <taxon>Pseudomonadota</taxon>
        <taxon>Gammaproteobacteria</taxon>
        <taxon>Enterobacterales</taxon>
        <taxon>Thorselliaceae</taxon>
        <taxon>Thorsellia</taxon>
    </lineage>
</organism>
<accession>A0A1I0A9A8</accession>
<sequence>MSALEQLTIDWHVNHDVLLLKGVLVRNTLLKLHSEKKRLAHIKEIDLSELEKIDSAGLALIAQIALQLFPNKIPVKGASPELISLIEAYKLPLELI</sequence>
<keyword evidence="2" id="KW-1185">Reference proteome</keyword>
<dbReference type="SUPFAM" id="SSF52091">
    <property type="entry name" value="SpoIIaa-like"/>
    <property type="match status" value="1"/>
</dbReference>
<evidence type="ECO:0000313" key="1">
    <source>
        <dbReference type="EMBL" id="SES90588.1"/>
    </source>
</evidence>
<gene>
    <name evidence="1" type="ORF">SAMN02583745_00839</name>
</gene>
<dbReference type="InterPro" id="IPR036513">
    <property type="entry name" value="STAS_dom_sf"/>
</dbReference>
<proteinExistence type="predicted"/>
<dbReference type="AlphaFoldDB" id="A0A1I0A9A8"/>
<dbReference type="Proteomes" id="UP000242642">
    <property type="component" value="Unassembled WGS sequence"/>
</dbReference>
<evidence type="ECO:0000313" key="2">
    <source>
        <dbReference type="Proteomes" id="UP000242642"/>
    </source>
</evidence>
<reference evidence="2" key="1">
    <citation type="submission" date="2016-10" db="EMBL/GenBank/DDBJ databases">
        <authorList>
            <person name="Varghese N."/>
            <person name="Submissions S."/>
        </authorList>
    </citation>
    <scope>NUCLEOTIDE SEQUENCE [LARGE SCALE GENOMIC DNA]</scope>
    <source>
        <strain evidence="2">DSM 18579</strain>
    </source>
</reference>
<dbReference type="EMBL" id="FOHV01000005">
    <property type="protein sequence ID" value="SES90588.1"/>
    <property type="molecule type" value="Genomic_DNA"/>
</dbReference>
<protein>
    <submittedName>
        <fullName evidence="1">ABC-type transporter Mla maintaining outer membrane lipid asymmetry, MlaB component, contains STAS domain</fullName>
    </submittedName>
</protein>
<dbReference type="RefSeq" id="WP_093318045.1">
    <property type="nucleotide sequence ID" value="NZ_FOHV01000005.1"/>
</dbReference>
<name>A0A1I0A9A8_9GAMM</name>
<dbReference type="STRING" id="1123402.SAMN02583745_00839"/>